<dbReference type="Proteomes" id="UP001306508">
    <property type="component" value="Unassembled WGS sequence"/>
</dbReference>
<name>A0AAN8A7L7_9SACH</name>
<keyword evidence="4" id="KW-0963">Cytoplasm</keyword>
<sequence length="260" mass="28876">MSLSVAERSYLFDSLSSPQALRPDGRLAHQLRPIEVYIDFLPSSNGSARIIASDGSECIISVKSKVVDHAVEKDLIQVDIDIAGERDDSLLVESISSLFNKIIDTIDSSKLQLTQKYSFKIFIDVLVLSSYSYPVSLISFGIYSALKSTYLPKLISSFDDLEVEELPTFHDYDLVKLDVSPPLVFVLAIIGDNIFFDPAFNESMVANNGLIISWSQGKVIAPVRTIALNDTYVKGFKPRLVEDAIELVNKYAQDIVKTLD</sequence>
<dbReference type="InterPro" id="IPR036345">
    <property type="entry name" value="ExoRNase_PH_dom2_sf"/>
</dbReference>
<evidence type="ECO:0000313" key="7">
    <source>
        <dbReference type="EMBL" id="KAK5781067.1"/>
    </source>
</evidence>
<dbReference type="PANTHER" id="PTHR11097">
    <property type="entry name" value="EXOSOME COMPLEX EXONUCLEASE RIBOSOMAL RNA PROCESSING PROTEIN"/>
    <property type="match status" value="1"/>
</dbReference>
<evidence type="ECO:0000256" key="5">
    <source>
        <dbReference type="ARBA" id="ARBA00022835"/>
    </source>
</evidence>
<protein>
    <recommendedName>
        <fullName evidence="6">Ribosomal RNA-processing protein 42</fullName>
    </recommendedName>
</protein>
<dbReference type="PANTHER" id="PTHR11097:SF8">
    <property type="entry name" value="EXOSOME COMPLEX COMPONENT RRP42"/>
    <property type="match status" value="1"/>
</dbReference>
<organism evidence="7 8">
    <name type="scientific">Arxiozyma heterogenica</name>
    <dbReference type="NCBI Taxonomy" id="278026"/>
    <lineage>
        <taxon>Eukaryota</taxon>
        <taxon>Fungi</taxon>
        <taxon>Dikarya</taxon>
        <taxon>Ascomycota</taxon>
        <taxon>Saccharomycotina</taxon>
        <taxon>Saccharomycetes</taxon>
        <taxon>Saccharomycetales</taxon>
        <taxon>Saccharomycetaceae</taxon>
        <taxon>Arxiozyma</taxon>
    </lineage>
</organism>
<dbReference type="GO" id="GO:0034476">
    <property type="term" value="P:U5 snRNA 3'-end processing"/>
    <property type="evidence" value="ECO:0007669"/>
    <property type="project" value="TreeGrafter"/>
</dbReference>
<proteinExistence type="inferred from homology"/>
<evidence type="ECO:0000256" key="6">
    <source>
        <dbReference type="ARBA" id="ARBA00042523"/>
    </source>
</evidence>
<keyword evidence="8" id="KW-1185">Reference proteome</keyword>
<evidence type="ECO:0000256" key="3">
    <source>
        <dbReference type="ARBA" id="ARBA00006678"/>
    </source>
</evidence>
<dbReference type="GO" id="GO:0000177">
    <property type="term" value="C:cytoplasmic exosome (RNase complex)"/>
    <property type="evidence" value="ECO:0007669"/>
    <property type="project" value="UniProtKB-ARBA"/>
</dbReference>
<dbReference type="SUPFAM" id="SSF54211">
    <property type="entry name" value="Ribosomal protein S5 domain 2-like"/>
    <property type="match status" value="1"/>
</dbReference>
<dbReference type="GO" id="GO:0016075">
    <property type="term" value="P:rRNA catabolic process"/>
    <property type="evidence" value="ECO:0007669"/>
    <property type="project" value="TreeGrafter"/>
</dbReference>
<dbReference type="InterPro" id="IPR050590">
    <property type="entry name" value="Exosome_comp_Rrp42_subfam"/>
</dbReference>
<dbReference type="GO" id="GO:0071035">
    <property type="term" value="P:nuclear polyadenylation-dependent rRNA catabolic process"/>
    <property type="evidence" value="ECO:0007669"/>
    <property type="project" value="TreeGrafter"/>
</dbReference>
<dbReference type="GO" id="GO:0005730">
    <property type="term" value="C:nucleolus"/>
    <property type="evidence" value="ECO:0007669"/>
    <property type="project" value="UniProtKB-SubCell"/>
</dbReference>
<dbReference type="InterPro" id="IPR020568">
    <property type="entry name" value="Ribosomal_Su5_D2-typ_SF"/>
</dbReference>
<accession>A0AAN8A7L7</accession>
<dbReference type="GO" id="GO:0071028">
    <property type="term" value="P:nuclear mRNA surveillance"/>
    <property type="evidence" value="ECO:0007669"/>
    <property type="project" value="TreeGrafter"/>
</dbReference>
<dbReference type="GO" id="GO:0034475">
    <property type="term" value="P:U4 snRNA 3'-end processing"/>
    <property type="evidence" value="ECO:0007669"/>
    <property type="project" value="TreeGrafter"/>
</dbReference>
<comment type="caution">
    <text evidence="7">The sequence shown here is derived from an EMBL/GenBank/DDBJ whole genome shotgun (WGS) entry which is preliminary data.</text>
</comment>
<evidence type="ECO:0000256" key="2">
    <source>
        <dbReference type="ARBA" id="ARBA00004604"/>
    </source>
</evidence>
<dbReference type="GO" id="GO:0000467">
    <property type="term" value="P:exonucleolytic trimming to generate mature 3'-end of 5.8S rRNA from tricistronic rRNA transcript (SSU-rRNA, 5.8S rRNA, LSU-rRNA)"/>
    <property type="evidence" value="ECO:0007669"/>
    <property type="project" value="TreeGrafter"/>
</dbReference>
<dbReference type="SUPFAM" id="SSF55666">
    <property type="entry name" value="Ribonuclease PH domain 2-like"/>
    <property type="match status" value="1"/>
</dbReference>
<comment type="similarity">
    <text evidence="3">Belongs to the RNase PH family.</text>
</comment>
<dbReference type="Gene3D" id="3.30.230.70">
    <property type="entry name" value="GHMP Kinase, N-terminal domain"/>
    <property type="match status" value="1"/>
</dbReference>
<evidence type="ECO:0000313" key="8">
    <source>
        <dbReference type="Proteomes" id="UP001306508"/>
    </source>
</evidence>
<comment type="subcellular location">
    <subcellularLocation>
        <location evidence="1">Cytoplasm</location>
    </subcellularLocation>
    <subcellularLocation>
        <location evidence="2">Nucleus</location>
        <location evidence="2">Nucleolus</location>
    </subcellularLocation>
</comment>
<evidence type="ECO:0000256" key="4">
    <source>
        <dbReference type="ARBA" id="ARBA00022490"/>
    </source>
</evidence>
<dbReference type="GO" id="GO:0000176">
    <property type="term" value="C:nuclear exosome (RNase complex)"/>
    <property type="evidence" value="ECO:0007669"/>
    <property type="project" value="TreeGrafter"/>
</dbReference>
<dbReference type="GO" id="GO:0034473">
    <property type="term" value="P:U1 snRNA 3'-end processing"/>
    <property type="evidence" value="ECO:0007669"/>
    <property type="project" value="TreeGrafter"/>
</dbReference>
<dbReference type="GO" id="GO:0071038">
    <property type="term" value="P:TRAMP-dependent tRNA surveillance pathway"/>
    <property type="evidence" value="ECO:0007669"/>
    <property type="project" value="TreeGrafter"/>
</dbReference>
<reference evidence="8" key="1">
    <citation type="submission" date="2023-07" db="EMBL/GenBank/DDBJ databases">
        <title>A draft genome of Kazachstania heterogenica Y-27499.</title>
        <authorList>
            <person name="Donic C."/>
            <person name="Kralova J.S."/>
            <person name="Fidel L."/>
            <person name="Ben-Dor S."/>
            <person name="Jung S."/>
        </authorList>
    </citation>
    <scope>NUCLEOTIDE SEQUENCE [LARGE SCALE GENOMIC DNA]</scope>
    <source>
        <strain evidence="8">Y27499</strain>
    </source>
</reference>
<dbReference type="GO" id="GO:0035925">
    <property type="term" value="F:mRNA 3'-UTR AU-rich region binding"/>
    <property type="evidence" value="ECO:0007669"/>
    <property type="project" value="TreeGrafter"/>
</dbReference>
<evidence type="ECO:0000256" key="1">
    <source>
        <dbReference type="ARBA" id="ARBA00004496"/>
    </source>
</evidence>
<dbReference type="InterPro" id="IPR027408">
    <property type="entry name" value="PNPase/RNase_PH_dom_sf"/>
</dbReference>
<dbReference type="FunFam" id="3.30.230.70:FF:000030">
    <property type="entry name" value="Exosome complex component RRP42"/>
    <property type="match status" value="1"/>
</dbReference>
<keyword evidence="5" id="KW-0271">Exosome</keyword>
<dbReference type="AlphaFoldDB" id="A0AAN8A7L7"/>
<dbReference type="EMBL" id="JAWIZZ010000038">
    <property type="protein sequence ID" value="KAK5781067.1"/>
    <property type="molecule type" value="Genomic_DNA"/>
</dbReference>
<gene>
    <name evidence="7" type="ORF">RI543_001458</name>
</gene>